<proteinExistence type="predicted"/>
<organism evidence="2 3">
    <name type="scientific">Eumeta variegata</name>
    <name type="common">Bagworm moth</name>
    <name type="synonym">Eumeta japonica</name>
    <dbReference type="NCBI Taxonomy" id="151549"/>
    <lineage>
        <taxon>Eukaryota</taxon>
        <taxon>Metazoa</taxon>
        <taxon>Ecdysozoa</taxon>
        <taxon>Arthropoda</taxon>
        <taxon>Hexapoda</taxon>
        <taxon>Insecta</taxon>
        <taxon>Pterygota</taxon>
        <taxon>Neoptera</taxon>
        <taxon>Endopterygota</taxon>
        <taxon>Lepidoptera</taxon>
        <taxon>Glossata</taxon>
        <taxon>Ditrysia</taxon>
        <taxon>Tineoidea</taxon>
        <taxon>Psychidae</taxon>
        <taxon>Oiketicinae</taxon>
        <taxon>Eumeta</taxon>
    </lineage>
</organism>
<name>A0A4C1TZH7_EUMVA</name>
<dbReference type="EMBL" id="BGZK01000109">
    <property type="protein sequence ID" value="GBP19491.1"/>
    <property type="molecule type" value="Genomic_DNA"/>
</dbReference>
<protein>
    <submittedName>
        <fullName evidence="2">Uncharacterized protein</fullName>
    </submittedName>
</protein>
<comment type="caution">
    <text evidence="2">The sequence shown here is derived from an EMBL/GenBank/DDBJ whole genome shotgun (WGS) entry which is preliminary data.</text>
</comment>
<feature type="region of interest" description="Disordered" evidence="1">
    <location>
        <begin position="73"/>
        <end position="138"/>
    </location>
</feature>
<evidence type="ECO:0000313" key="3">
    <source>
        <dbReference type="Proteomes" id="UP000299102"/>
    </source>
</evidence>
<evidence type="ECO:0000313" key="2">
    <source>
        <dbReference type="EMBL" id="GBP19491.1"/>
    </source>
</evidence>
<accession>A0A4C1TZH7</accession>
<dbReference type="AlphaFoldDB" id="A0A4C1TZH7"/>
<feature type="compositionally biased region" description="Polar residues" evidence="1">
    <location>
        <begin position="74"/>
        <end position="95"/>
    </location>
</feature>
<sequence length="162" mass="17995">MLHEALSILEDDDVVEPQQVCIEPPDLLFFLTRIQLTRTKEVLLIISLGVSSLGARCEVMLAGKSKDHVRRLTTSKTVKSYSEPQLGPSGNQTSRNRGRGLSQHRSGGRCRGRSHNPDSDSTTGVITNRRKKGNTDKSSKPIFYDTKIYLKAAVVQLLLKHP</sequence>
<keyword evidence="3" id="KW-1185">Reference proteome</keyword>
<reference evidence="2 3" key="1">
    <citation type="journal article" date="2019" name="Commun. Biol.">
        <title>The bagworm genome reveals a unique fibroin gene that provides high tensile strength.</title>
        <authorList>
            <person name="Kono N."/>
            <person name="Nakamura H."/>
            <person name="Ohtoshi R."/>
            <person name="Tomita M."/>
            <person name="Numata K."/>
            <person name="Arakawa K."/>
        </authorList>
    </citation>
    <scope>NUCLEOTIDE SEQUENCE [LARGE SCALE GENOMIC DNA]</scope>
</reference>
<evidence type="ECO:0000256" key="1">
    <source>
        <dbReference type="SAM" id="MobiDB-lite"/>
    </source>
</evidence>
<gene>
    <name evidence="2" type="ORF">EVAR_102038_1</name>
</gene>
<dbReference type="OrthoDB" id="6932429at2759"/>
<dbReference type="Proteomes" id="UP000299102">
    <property type="component" value="Unassembled WGS sequence"/>
</dbReference>